<organism evidence="1 2">
    <name type="scientific">Microseira wollei NIES-4236</name>
    <dbReference type="NCBI Taxonomy" id="2530354"/>
    <lineage>
        <taxon>Bacteria</taxon>
        <taxon>Bacillati</taxon>
        <taxon>Cyanobacteriota</taxon>
        <taxon>Cyanophyceae</taxon>
        <taxon>Oscillatoriophycideae</taxon>
        <taxon>Aerosakkonematales</taxon>
        <taxon>Aerosakkonemataceae</taxon>
        <taxon>Microseira</taxon>
    </lineage>
</organism>
<dbReference type="EMBL" id="BLAY01000541">
    <property type="protein sequence ID" value="GET44681.1"/>
    <property type="molecule type" value="Genomic_DNA"/>
</dbReference>
<keyword evidence="2" id="KW-1185">Reference proteome</keyword>
<reference evidence="1" key="1">
    <citation type="submission" date="2019-10" db="EMBL/GenBank/DDBJ databases">
        <title>Draft genome sequece of Microseira wollei NIES-4236.</title>
        <authorList>
            <person name="Yamaguchi H."/>
            <person name="Suzuki S."/>
            <person name="Kawachi M."/>
        </authorList>
    </citation>
    <scope>NUCLEOTIDE SEQUENCE</scope>
    <source>
        <strain evidence="1">NIES-4236</strain>
    </source>
</reference>
<sequence length="52" mass="5684">MMGAMLILPCPNNTTIAVGAGQERYFGENNNFNPAVPQQYNDCCTGTAREIF</sequence>
<dbReference type="Proteomes" id="UP001050975">
    <property type="component" value="Unassembled WGS sequence"/>
</dbReference>
<evidence type="ECO:0000313" key="1">
    <source>
        <dbReference type="EMBL" id="GET44681.1"/>
    </source>
</evidence>
<evidence type="ECO:0000313" key="2">
    <source>
        <dbReference type="Proteomes" id="UP001050975"/>
    </source>
</evidence>
<gene>
    <name evidence="1" type="ORF">MiSe_95140</name>
</gene>
<protein>
    <submittedName>
        <fullName evidence="1">Uncharacterized protein</fullName>
    </submittedName>
</protein>
<accession>A0AAV3XTL8</accession>
<proteinExistence type="predicted"/>
<dbReference type="AlphaFoldDB" id="A0AAV3XTL8"/>
<comment type="caution">
    <text evidence="1">The sequence shown here is derived from an EMBL/GenBank/DDBJ whole genome shotgun (WGS) entry which is preliminary data.</text>
</comment>
<name>A0AAV3XTL8_9CYAN</name>